<dbReference type="GO" id="GO:0005737">
    <property type="term" value="C:cytoplasm"/>
    <property type="evidence" value="ECO:0007669"/>
    <property type="project" value="TreeGrafter"/>
</dbReference>
<accession>A0A9W6XD08</accession>
<dbReference type="Gene3D" id="2.40.30.10">
    <property type="entry name" value="Translation factors"/>
    <property type="match status" value="1"/>
</dbReference>
<evidence type="ECO:0000256" key="5">
    <source>
        <dbReference type="ARBA" id="ARBA00023134"/>
    </source>
</evidence>
<dbReference type="GO" id="GO:0005525">
    <property type="term" value="F:GTP binding"/>
    <property type="evidence" value="ECO:0007669"/>
    <property type="project" value="UniProtKB-KW"/>
</dbReference>
<keyword evidence="9" id="KW-1185">Reference proteome</keyword>
<dbReference type="GO" id="GO:0003743">
    <property type="term" value="F:translation initiation factor activity"/>
    <property type="evidence" value="ECO:0007669"/>
    <property type="project" value="UniProtKB-KW"/>
</dbReference>
<dbReference type="Pfam" id="PF22042">
    <property type="entry name" value="EF-G_D2"/>
    <property type="match status" value="1"/>
</dbReference>
<dbReference type="Gene3D" id="3.40.50.300">
    <property type="entry name" value="P-loop containing nucleotide triphosphate hydrolases"/>
    <property type="match status" value="1"/>
</dbReference>
<feature type="domain" description="Tr-type G" evidence="7">
    <location>
        <begin position="292"/>
        <end position="465"/>
    </location>
</feature>
<dbReference type="PRINTS" id="PR00315">
    <property type="entry name" value="ELONGATNFCT"/>
</dbReference>
<dbReference type="SUPFAM" id="SSF52156">
    <property type="entry name" value="Initiation factor IF2/eIF5b, domain 3"/>
    <property type="match status" value="1"/>
</dbReference>
<dbReference type="PANTHER" id="PTHR43381">
    <property type="entry name" value="TRANSLATION INITIATION FACTOR IF-2-RELATED"/>
    <property type="match status" value="1"/>
</dbReference>
<dbReference type="InterPro" id="IPR023115">
    <property type="entry name" value="TIF_IF2_dom3"/>
</dbReference>
<feature type="compositionally biased region" description="Acidic residues" evidence="6">
    <location>
        <begin position="630"/>
        <end position="643"/>
    </location>
</feature>
<sequence length="754" mass="82235">MVTGLRSFLDSLPSILAALDVMAWYDPKKKKLNGTSRSSNAEYPRNSPWMPSSLPTFTKQSQGPWYPAHPAATTENTQHLCTNRCNRSAICNVRPSPKWPRWNCSLHLMFSGMVMACAVQRPSDTLHPIPVPPLQRTHRSGEAAGKAAHQSLVQRRELVLALALVLGALLGVQRQHGALGEAVGAEEHRVLDDGAGQRRHRALPEREHALLGGDAAEGVGHALRVVTKSNRRFQLKAKDHPPAEFRSVKHIVLPFRVAQEVAEHFGVQVAYDDVEPQLLDAAAGVPEELLGARQPVIAVMGHVDHGKTTLMDTLRRQMKAGLKQIAPYEKHGITQKINVCEAALTPDVKATFLDTPGHFHFFRMRSSAAQVADAVLLIVAADEGVLLQTEESIGAIEEAGLPAVICINKVDLLGEDGDEQIEKIVDELRSFVALQDSPVLTISGKTGAGLDDLKHTVWELVTELANEQRVDALVGSDTHAEGLVLESVALKGRGTVLRVLIKNGELEAKQHFVAGMIHGVVRNMRDAEGREVKRALPGTVVDITYSNKSKNVDAPNEHGFFALPESRAKQVIEQRYVLLNKDKHLPSVAKLFCCCFVRELALEFNDCLLPDEGGAHLTEADAEYTSTESEIQEPSENAEEDDEDVINEDDLIETKSIIVKADGAGSLTSIQDTVDEMPGISTVRLGIGNISAKDIDVAINGKCPIFGFNVKLRNREAKLAAKRGVRVVLHATVHELIEDITALEQAEDTNAGDE</sequence>
<dbReference type="Gene3D" id="3.40.50.10050">
    <property type="entry name" value="Translation initiation factor IF- 2, domain 3"/>
    <property type="match status" value="1"/>
</dbReference>
<evidence type="ECO:0000256" key="6">
    <source>
        <dbReference type="SAM" id="MobiDB-lite"/>
    </source>
</evidence>
<feature type="region of interest" description="Disordered" evidence="6">
    <location>
        <begin position="33"/>
        <end position="52"/>
    </location>
</feature>
<dbReference type="InterPro" id="IPR009000">
    <property type="entry name" value="Transl_B-barrel_sf"/>
</dbReference>
<dbReference type="SUPFAM" id="SSF50447">
    <property type="entry name" value="Translation proteins"/>
    <property type="match status" value="1"/>
</dbReference>
<dbReference type="InterPro" id="IPR005225">
    <property type="entry name" value="Small_GTP-bd"/>
</dbReference>
<dbReference type="Pfam" id="PF11987">
    <property type="entry name" value="IF-2"/>
    <property type="match status" value="1"/>
</dbReference>
<dbReference type="Proteomes" id="UP001165121">
    <property type="component" value="Unassembled WGS sequence"/>
</dbReference>
<dbReference type="InterPro" id="IPR036925">
    <property type="entry name" value="TIF_IF2_dom3_sf"/>
</dbReference>
<reference evidence="8" key="1">
    <citation type="submission" date="2023-04" db="EMBL/GenBank/DDBJ databases">
        <title>Phytophthora fragariaefolia NBRC 109709.</title>
        <authorList>
            <person name="Ichikawa N."/>
            <person name="Sato H."/>
            <person name="Tonouchi N."/>
        </authorList>
    </citation>
    <scope>NUCLEOTIDE SEQUENCE</scope>
    <source>
        <strain evidence="8">NBRC 109709</strain>
    </source>
</reference>
<dbReference type="InterPro" id="IPR000795">
    <property type="entry name" value="T_Tr_GTP-bd_dom"/>
</dbReference>
<evidence type="ECO:0000256" key="4">
    <source>
        <dbReference type="ARBA" id="ARBA00022917"/>
    </source>
</evidence>
<dbReference type="Pfam" id="PF00009">
    <property type="entry name" value="GTP_EFTU"/>
    <property type="match status" value="1"/>
</dbReference>
<feature type="region of interest" description="Disordered" evidence="6">
    <location>
        <begin position="623"/>
        <end position="643"/>
    </location>
</feature>
<evidence type="ECO:0000256" key="3">
    <source>
        <dbReference type="ARBA" id="ARBA00022741"/>
    </source>
</evidence>
<dbReference type="OrthoDB" id="361630at2759"/>
<dbReference type="GO" id="GO:0003924">
    <property type="term" value="F:GTPase activity"/>
    <property type="evidence" value="ECO:0007669"/>
    <property type="project" value="InterPro"/>
</dbReference>
<protein>
    <submittedName>
        <fullName evidence="8">Unnamed protein product</fullName>
    </submittedName>
</protein>
<comment type="similarity">
    <text evidence="1">Belongs to the TRAFAC class translation factor GTPase superfamily. Classic translation factor GTPase family. IF-2 subfamily.</text>
</comment>
<proteinExistence type="inferred from homology"/>
<gene>
    <name evidence="8" type="ORF">Pfra01_000993000</name>
</gene>
<dbReference type="InterPro" id="IPR015760">
    <property type="entry name" value="TIF_IF2"/>
</dbReference>
<organism evidence="8 9">
    <name type="scientific">Phytophthora fragariaefolia</name>
    <dbReference type="NCBI Taxonomy" id="1490495"/>
    <lineage>
        <taxon>Eukaryota</taxon>
        <taxon>Sar</taxon>
        <taxon>Stramenopiles</taxon>
        <taxon>Oomycota</taxon>
        <taxon>Peronosporomycetes</taxon>
        <taxon>Peronosporales</taxon>
        <taxon>Peronosporaceae</taxon>
        <taxon>Phytophthora</taxon>
    </lineage>
</organism>
<keyword evidence="2" id="KW-0396">Initiation factor</keyword>
<dbReference type="SUPFAM" id="SSF52540">
    <property type="entry name" value="P-loop containing nucleoside triphosphate hydrolases"/>
    <property type="match status" value="1"/>
</dbReference>
<dbReference type="PANTHER" id="PTHR43381:SF5">
    <property type="entry name" value="TR-TYPE G DOMAIN-CONTAINING PROTEIN"/>
    <property type="match status" value="1"/>
</dbReference>
<evidence type="ECO:0000259" key="7">
    <source>
        <dbReference type="PROSITE" id="PS51722"/>
    </source>
</evidence>
<keyword evidence="5" id="KW-0342">GTP-binding</keyword>
<name>A0A9W6XD08_9STRA</name>
<dbReference type="InterPro" id="IPR027417">
    <property type="entry name" value="P-loop_NTPase"/>
</dbReference>
<keyword evidence="3" id="KW-0547">Nucleotide-binding</keyword>
<comment type="caution">
    <text evidence="8">The sequence shown here is derived from an EMBL/GenBank/DDBJ whole genome shotgun (WGS) entry which is preliminary data.</text>
</comment>
<keyword evidence="4" id="KW-0648">Protein biosynthesis</keyword>
<evidence type="ECO:0000313" key="9">
    <source>
        <dbReference type="Proteomes" id="UP001165121"/>
    </source>
</evidence>
<evidence type="ECO:0000256" key="1">
    <source>
        <dbReference type="ARBA" id="ARBA00007733"/>
    </source>
</evidence>
<evidence type="ECO:0000256" key="2">
    <source>
        <dbReference type="ARBA" id="ARBA00022540"/>
    </source>
</evidence>
<dbReference type="AlphaFoldDB" id="A0A9W6XD08"/>
<dbReference type="InterPro" id="IPR053905">
    <property type="entry name" value="EF-G-like_DII"/>
</dbReference>
<dbReference type="PROSITE" id="PS51722">
    <property type="entry name" value="G_TR_2"/>
    <property type="match status" value="1"/>
</dbReference>
<evidence type="ECO:0000313" key="8">
    <source>
        <dbReference type="EMBL" id="GMF36447.1"/>
    </source>
</evidence>
<dbReference type="EMBL" id="BSXT01000947">
    <property type="protein sequence ID" value="GMF36447.1"/>
    <property type="molecule type" value="Genomic_DNA"/>
</dbReference>
<dbReference type="NCBIfam" id="TIGR00231">
    <property type="entry name" value="small_GTP"/>
    <property type="match status" value="1"/>
</dbReference>